<dbReference type="AlphaFoldDB" id="A0A6C0M5Z6"/>
<organism evidence="2">
    <name type="scientific">viral metagenome</name>
    <dbReference type="NCBI Taxonomy" id="1070528"/>
    <lineage>
        <taxon>unclassified sequences</taxon>
        <taxon>metagenomes</taxon>
        <taxon>organismal metagenomes</taxon>
    </lineage>
</organism>
<protein>
    <recommendedName>
        <fullName evidence="1">DUF5901 domain-containing protein</fullName>
    </recommendedName>
</protein>
<name>A0A6C0M5Z6_9ZZZZ</name>
<evidence type="ECO:0000313" key="2">
    <source>
        <dbReference type="EMBL" id="QHU36792.1"/>
    </source>
</evidence>
<dbReference type="Pfam" id="PF19254">
    <property type="entry name" value="DUF5901"/>
    <property type="match status" value="1"/>
</dbReference>
<reference evidence="2" key="1">
    <citation type="journal article" date="2020" name="Nature">
        <title>Giant virus diversity and host interactions through global metagenomics.</title>
        <authorList>
            <person name="Schulz F."/>
            <person name="Roux S."/>
            <person name="Paez-Espino D."/>
            <person name="Jungbluth S."/>
            <person name="Walsh D.A."/>
            <person name="Denef V.J."/>
            <person name="McMahon K.D."/>
            <person name="Konstantinidis K.T."/>
            <person name="Eloe-Fadrosh E.A."/>
            <person name="Kyrpides N.C."/>
            <person name="Woyke T."/>
        </authorList>
    </citation>
    <scope>NUCLEOTIDE SEQUENCE</scope>
    <source>
        <strain evidence="2">GVMAG-S-1035124-57</strain>
    </source>
</reference>
<evidence type="ECO:0000259" key="1">
    <source>
        <dbReference type="Pfam" id="PF19254"/>
    </source>
</evidence>
<dbReference type="InterPro" id="IPR045420">
    <property type="entry name" value="DUF5901"/>
</dbReference>
<accession>A0A6C0M5Z6</accession>
<feature type="domain" description="DUF5901" evidence="1">
    <location>
        <begin position="25"/>
        <end position="160"/>
    </location>
</feature>
<proteinExistence type="predicted"/>
<sequence>MSQYVLKQEYPLIPREQTYSVSRKLLTVHSEDRDINKWPNANHFEIQLPQTYTNVETIALVEYSFPTYYYTFSNENQNTKLTFVATIAMAGYGETNPVILTISPGFYSPTQLATEMQNQLNLTVRALSPSLSTYDNFRVFYDEVRQRLLFGNKEDPFTFVYDAPYSPPITSDANSYTSQRCSAPCIYENNGTNGTNGTQPSANIRWNKYTNWGLGYNLGFNKCLPSECGNPNDVTKSNRAIAGAVSQSQSVHYVNPTPPTIGYEWLTVAAGNTGYVIVPPNPPSLNGQPDMYLEIDKCNSMDEMQPYSAHTSNARNNDYNGIVNAAFAKIPIRTKPTKIVSMLEYVYGNEPNDTCEGMMTYFPPLDKLNKFKFKFRYHDGTLVDFGGQNFSFTIALYAYRDEIARANQLRIPFRSP</sequence>
<dbReference type="EMBL" id="MN740631">
    <property type="protein sequence ID" value="QHU36792.1"/>
    <property type="molecule type" value="Genomic_DNA"/>
</dbReference>